<reference evidence="1 2" key="1">
    <citation type="submission" date="2024-05" db="EMBL/GenBank/DDBJ databases">
        <authorList>
            <person name="Wallberg A."/>
        </authorList>
    </citation>
    <scope>NUCLEOTIDE SEQUENCE [LARGE SCALE GENOMIC DNA]</scope>
</reference>
<dbReference type="AlphaFoldDB" id="A0AAV2RWD6"/>
<keyword evidence="2" id="KW-1185">Reference proteome</keyword>
<dbReference type="Proteomes" id="UP001497623">
    <property type="component" value="Unassembled WGS sequence"/>
</dbReference>
<protein>
    <submittedName>
        <fullName evidence="1">Uncharacterized protein</fullName>
    </submittedName>
</protein>
<organism evidence="1 2">
    <name type="scientific">Meganyctiphanes norvegica</name>
    <name type="common">Northern krill</name>
    <name type="synonym">Thysanopoda norvegica</name>
    <dbReference type="NCBI Taxonomy" id="48144"/>
    <lineage>
        <taxon>Eukaryota</taxon>
        <taxon>Metazoa</taxon>
        <taxon>Ecdysozoa</taxon>
        <taxon>Arthropoda</taxon>
        <taxon>Crustacea</taxon>
        <taxon>Multicrustacea</taxon>
        <taxon>Malacostraca</taxon>
        <taxon>Eumalacostraca</taxon>
        <taxon>Eucarida</taxon>
        <taxon>Euphausiacea</taxon>
        <taxon>Euphausiidae</taxon>
        <taxon>Meganyctiphanes</taxon>
    </lineage>
</organism>
<sequence length="282" mass="33150">MNGRKVIKWNLIQINLSKMIHGNANSVIIESYKASLGDEIQIKDTVKDLGILASNDLLFKEHMNKIINSSKVIMGMLLRTFSTREKDPMLKMYNTYIKSKMEYCCIVWSPVQQKYINELEKIQKSFTKKINNMEEVDYHERLKQLNLFSLERRRDRYFIIYGWQQLEGQKENILKLKSRWNGRERRMIMTNIPNQANGKRLTSKEKNLIFNSPARQIQRLFNSIPAKLRNITGVSTDTFKKHLDVWLNTVPDQPRGGGYSKWVAAETNSVRHQAVTMLQHRL</sequence>
<dbReference type="PRINTS" id="PR01345">
    <property type="entry name" value="CERVTRCPTASE"/>
</dbReference>
<feature type="non-terminal residue" evidence="1">
    <location>
        <position position="282"/>
    </location>
</feature>
<dbReference type="PANTHER" id="PTHR33332">
    <property type="entry name" value="REVERSE TRANSCRIPTASE DOMAIN-CONTAINING PROTEIN"/>
    <property type="match status" value="1"/>
</dbReference>
<name>A0AAV2RWD6_MEGNR</name>
<comment type="caution">
    <text evidence="1">The sequence shown here is derived from an EMBL/GenBank/DDBJ whole genome shotgun (WGS) entry which is preliminary data.</text>
</comment>
<evidence type="ECO:0000313" key="2">
    <source>
        <dbReference type="Proteomes" id="UP001497623"/>
    </source>
</evidence>
<gene>
    <name evidence="1" type="ORF">MNOR_LOCUS30245</name>
</gene>
<accession>A0AAV2RWD6</accession>
<proteinExistence type="predicted"/>
<dbReference type="EMBL" id="CAXKWB010036564">
    <property type="protein sequence ID" value="CAL4148518.1"/>
    <property type="molecule type" value="Genomic_DNA"/>
</dbReference>
<evidence type="ECO:0000313" key="1">
    <source>
        <dbReference type="EMBL" id="CAL4148518.1"/>
    </source>
</evidence>